<evidence type="ECO:0000313" key="2">
    <source>
        <dbReference type="Proteomes" id="UP000580043"/>
    </source>
</evidence>
<dbReference type="InterPro" id="IPR025293">
    <property type="entry name" value="YfiR/HmsC-like"/>
</dbReference>
<sequence>MAFAPLARPAELEAKVKAAYVFHVIKFVDWPALPGDALTLCINGSDAVSALLGDLAGKPVKDRPLRVLASLPADVAQCQVLYVGGPERRWAELQPRLRGHSVLTLSDQDGFARNGGIVGFYPEAGRIRLEINPEAARQANLRISAKLLELARTVP</sequence>
<reference evidence="1 2" key="1">
    <citation type="submission" date="2020-04" db="EMBL/GenBank/DDBJ databases">
        <title>Zoogloea sp. G-4-1-14 isolated from soil.</title>
        <authorList>
            <person name="Dahal R.H."/>
        </authorList>
    </citation>
    <scope>NUCLEOTIDE SEQUENCE [LARGE SCALE GENOMIC DNA]</scope>
    <source>
        <strain evidence="1 2">G-4-1-14</strain>
    </source>
</reference>
<dbReference type="Proteomes" id="UP000580043">
    <property type="component" value="Unassembled WGS sequence"/>
</dbReference>
<dbReference type="AlphaFoldDB" id="A0A848G1L8"/>
<comment type="caution">
    <text evidence="1">The sequence shown here is derived from an EMBL/GenBank/DDBJ whole genome shotgun (WGS) entry which is preliminary data.</text>
</comment>
<organism evidence="1 2">
    <name type="scientific">Zoogloea dura</name>
    <dbReference type="NCBI Taxonomy" id="2728840"/>
    <lineage>
        <taxon>Bacteria</taxon>
        <taxon>Pseudomonadati</taxon>
        <taxon>Pseudomonadota</taxon>
        <taxon>Betaproteobacteria</taxon>
        <taxon>Rhodocyclales</taxon>
        <taxon>Zoogloeaceae</taxon>
        <taxon>Zoogloea</taxon>
    </lineage>
</organism>
<accession>A0A848G1L8</accession>
<evidence type="ECO:0000313" key="1">
    <source>
        <dbReference type="EMBL" id="NML25112.1"/>
    </source>
</evidence>
<keyword evidence="2" id="KW-1185">Reference proteome</keyword>
<dbReference type="EMBL" id="JABBGA010000003">
    <property type="protein sequence ID" value="NML25112.1"/>
    <property type="molecule type" value="Genomic_DNA"/>
</dbReference>
<dbReference type="RefSeq" id="WP_169144759.1">
    <property type="nucleotide sequence ID" value="NZ_JABBGA010000003.1"/>
</dbReference>
<dbReference type="Pfam" id="PF13689">
    <property type="entry name" value="DUF4154"/>
    <property type="match status" value="1"/>
</dbReference>
<gene>
    <name evidence="1" type="ORF">HHL15_05130</name>
</gene>
<proteinExistence type="predicted"/>
<name>A0A848G1L8_9RHOO</name>
<protein>
    <submittedName>
        <fullName evidence="1">YfiR family protein</fullName>
    </submittedName>
</protein>